<proteinExistence type="predicted"/>
<reference evidence="1 2" key="1">
    <citation type="journal article" date="2020" name="FEMS Microbiol. Ecol.">
        <title>Temporal dynamics of bacterial communities during seed development and maturation.</title>
        <authorList>
            <person name="Chesneau G."/>
            <person name="Torres-Cortes G."/>
            <person name="Briand M."/>
            <person name="Darrasse A."/>
            <person name="Preveaux A."/>
            <person name="Marais C."/>
            <person name="Jacques M.A."/>
            <person name="Shade A."/>
            <person name="Barret M."/>
        </authorList>
    </citation>
    <scope>NUCLEOTIDE SEQUENCE [LARGE SCALE GENOMIC DNA]</scope>
    <source>
        <strain evidence="1 2">CFBP13599</strain>
    </source>
</reference>
<keyword evidence="2" id="KW-1185">Reference proteome</keyword>
<sequence length="272" mass="29968">MSQAVTLYNIFIASPSDVTWALAQIRQTVHAWNEIHAKHSAAVLLPVGWESSSAPNMGKPAQELINEKLLSDADILVGVFWTKLGTPTAEYDSGTVEEIERHIDTGRPTLLYFSGEPVALDSVDRDEYDRLVAFKKSCRERGQYHTFENPAQFADDFTRHLAMHMNDLIGAPSPSVENSAALPSHKLSDEAKALLAEAAKDKHGSVLVVRHMNGTNIQTNGKNMIASNERREIALWEQAVAQLVQLGLLVGRGLKGQVYEVTALGYEVVDSY</sequence>
<evidence type="ECO:0000313" key="2">
    <source>
        <dbReference type="Proteomes" id="UP000620025"/>
    </source>
</evidence>
<gene>
    <name evidence="1" type="ORF">IFT38_21540</name>
</gene>
<dbReference type="RefSeq" id="WP_192069203.1">
    <property type="nucleotide sequence ID" value="NZ_JACYWY010000012.1"/>
</dbReference>
<protein>
    <submittedName>
        <fullName evidence="1">DUF4062 domain-containing protein</fullName>
    </submittedName>
</protein>
<accession>A0ABR9C6Q6</accession>
<name>A0ABR9C6Q6_9PSED</name>
<dbReference type="Proteomes" id="UP000620025">
    <property type="component" value="Unassembled WGS sequence"/>
</dbReference>
<comment type="caution">
    <text evidence="1">The sequence shown here is derived from an EMBL/GenBank/DDBJ whole genome shotgun (WGS) entry which is preliminary data.</text>
</comment>
<organism evidence="1 2">
    <name type="scientific">Pseudomonas coleopterorum</name>
    <dbReference type="NCBI Taxonomy" id="1605838"/>
    <lineage>
        <taxon>Bacteria</taxon>
        <taxon>Pseudomonadati</taxon>
        <taxon>Pseudomonadota</taxon>
        <taxon>Gammaproteobacteria</taxon>
        <taxon>Pseudomonadales</taxon>
        <taxon>Pseudomonadaceae</taxon>
        <taxon>Pseudomonas</taxon>
    </lineage>
</organism>
<dbReference type="EMBL" id="JACYWZ010000012">
    <property type="protein sequence ID" value="MBD8772123.1"/>
    <property type="molecule type" value="Genomic_DNA"/>
</dbReference>
<evidence type="ECO:0000313" key="1">
    <source>
        <dbReference type="EMBL" id="MBD8772123.1"/>
    </source>
</evidence>